<evidence type="ECO:0000256" key="1">
    <source>
        <dbReference type="ARBA" id="ARBA00010618"/>
    </source>
</evidence>
<name>A0A0F3NCI1_9RICK</name>
<evidence type="ECO:0000256" key="2">
    <source>
        <dbReference type="ARBA" id="ARBA00022980"/>
    </source>
</evidence>
<dbReference type="InterPro" id="IPR003256">
    <property type="entry name" value="Ribosomal_uL24"/>
</dbReference>
<dbReference type="InterPro" id="IPR005825">
    <property type="entry name" value="Ribosomal_uL24_CS"/>
</dbReference>
<comment type="subunit">
    <text evidence="5">Part of the 50S ribosomal subunit.</text>
</comment>
<gene>
    <name evidence="5 8" type="primary">rplX</name>
    <name evidence="8" type="ORF">EMUCRT_0403</name>
</gene>
<dbReference type="AlphaFoldDB" id="A0A0F3NCI1"/>
<dbReference type="InterPro" id="IPR057264">
    <property type="entry name" value="Ribosomal_uL24_C"/>
</dbReference>
<evidence type="ECO:0000313" key="9">
    <source>
        <dbReference type="Proteomes" id="UP000033546"/>
    </source>
</evidence>
<evidence type="ECO:0000256" key="6">
    <source>
        <dbReference type="RuleBase" id="RU003477"/>
    </source>
</evidence>
<evidence type="ECO:0000256" key="5">
    <source>
        <dbReference type="HAMAP-Rule" id="MF_01326"/>
    </source>
</evidence>
<keyword evidence="3 5" id="KW-0687">Ribonucleoprotein</keyword>
<dbReference type="Proteomes" id="UP000033546">
    <property type="component" value="Unassembled WGS sequence"/>
</dbReference>
<dbReference type="SUPFAM" id="SSF50104">
    <property type="entry name" value="Translation proteins SH3-like domain"/>
    <property type="match status" value="1"/>
</dbReference>
<comment type="function">
    <text evidence="5">One of the proteins that surrounds the polypeptide exit tunnel on the outside of the subunit.</text>
</comment>
<dbReference type="PROSITE" id="PS01108">
    <property type="entry name" value="RIBOSOMAL_L24"/>
    <property type="match status" value="1"/>
</dbReference>
<dbReference type="InterPro" id="IPR014722">
    <property type="entry name" value="Rib_uL2_dom2"/>
</dbReference>
<keyword evidence="5" id="KW-0699">rRNA-binding</keyword>
<dbReference type="PANTHER" id="PTHR12903">
    <property type="entry name" value="MITOCHONDRIAL RIBOSOMAL PROTEIN L24"/>
    <property type="match status" value="1"/>
</dbReference>
<dbReference type="CDD" id="cd06089">
    <property type="entry name" value="KOW_RPL26"/>
    <property type="match status" value="1"/>
</dbReference>
<dbReference type="GO" id="GO:0003735">
    <property type="term" value="F:structural constituent of ribosome"/>
    <property type="evidence" value="ECO:0007669"/>
    <property type="project" value="InterPro"/>
</dbReference>
<dbReference type="PATRIC" id="fig|1359167.3.peg.388"/>
<dbReference type="Pfam" id="PF00467">
    <property type="entry name" value="KOW"/>
    <property type="match status" value="1"/>
</dbReference>
<evidence type="ECO:0000256" key="3">
    <source>
        <dbReference type="ARBA" id="ARBA00023274"/>
    </source>
</evidence>
<dbReference type="InterPro" id="IPR041988">
    <property type="entry name" value="Ribosomal_uL24_KOW"/>
</dbReference>
<keyword evidence="5" id="KW-0694">RNA-binding</keyword>
<dbReference type="SMART" id="SM00739">
    <property type="entry name" value="KOW"/>
    <property type="match status" value="1"/>
</dbReference>
<sequence length="109" mass="11885">MGMKIIAGDDVIIISGKDKGKMGKVVKILKKKHYGKDVSFAIISGINVCKKSIKATQKGDGGIVNVEKPINLSNVALFDSTLGIQTRVGYKFIDERKVRFMKSSGKIIE</sequence>
<dbReference type="Pfam" id="PF17136">
    <property type="entry name" value="ribosomal_L24"/>
    <property type="match status" value="1"/>
</dbReference>
<organism evidence="8 9">
    <name type="scientific">Ehrlichia cf. muris str. EmCRT</name>
    <dbReference type="NCBI Taxonomy" id="1359167"/>
    <lineage>
        <taxon>Bacteria</taxon>
        <taxon>Pseudomonadati</taxon>
        <taxon>Pseudomonadota</taxon>
        <taxon>Alphaproteobacteria</taxon>
        <taxon>Rickettsiales</taxon>
        <taxon>Anaplasmataceae</taxon>
        <taxon>Ehrlichia</taxon>
    </lineage>
</organism>
<dbReference type="GO" id="GO:0005840">
    <property type="term" value="C:ribosome"/>
    <property type="evidence" value="ECO:0007669"/>
    <property type="project" value="UniProtKB-KW"/>
</dbReference>
<dbReference type="InterPro" id="IPR008991">
    <property type="entry name" value="Translation_prot_SH3-like_sf"/>
</dbReference>
<reference evidence="8 9" key="1">
    <citation type="submission" date="2015-02" db="EMBL/GenBank/DDBJ databases">
        <title>Genome Sequencing of Rickettsiales.</title>
        <authorList>
            <person name="Daugherty S.C."/>
            <person name="Su Q."/>
            <person name="Abolude K."/>
            <person name="Beier-Sexton M."/>
            <person name="Carlyon J.A."/>
            <person name="Carter R."/>
            <person name="Day N.P."/>
            <person name="Dumler S.J."/>
            <person name="Dyachenko V."/>
            <person name="Godinez A."/>
            <person name="Kurtti T.J."/>
            <person name="Lichay M."/>
            <person name="Mullins K.E."/>
            <person name="Ott S."/>
            <person name="Pappas-Brown V."/>
            <person name="Paris D.H."/>
            <person name="Patel P."/>
            <person name="Richards A.L."/>
            <person name="Sadzewicz L."/>
            <person name="Sears K."/>
            <person name="Seidman D."/>
            <person name="Sengamalay N."/>
            <person name="Stenos J."/>
            <person name="Tallon L.J."/>
            <person name="Vincent G."/>
            <person name="Fraser C.M."/>
            <person name="Munderloh U."/>
            <person name="Dunning-Hotopp J.C."/>
        </authorList>
    </citation>
    <scope>NUCLEOTIDE SEQUENCE [LARGE SCALE GENOMIC DNA]</scope>
    <source>
        <strain evidence="8 9">EmCRT</strain>
    </source>
</reference>
<comment type="function">
    <text evidence="5">One of two assembly initiator proteins, it binds directly to the 5'-end of the 23S rRNA, where it nucleates assembly of the 50S subunit.</text>
</comment>
<proteinExistence type="inferred from homology"/>
<dbReference type="Gene3D" id="2.30.30.30">
    <property type="match status" value="1"/>
</dbReference>
<evidence type="ECO:0000259" key="7">
    <source>
        <dbReference type="SMART" id="SM00739"/>
    </source>
</evidence>
<keyword evidence="2 5" id="KW-0689">Ribosomal protein</keyword>
<dbReference type="NCBIfam" id="TIGR01079">
    <property type="entry name" value="rplX_bact"/>
    <property type="match status" value="1"/>
</dbReference>
<evidence type="ECO:0000256" key="4">
    <source>
        <dbReference type="ARBA" id="ARBA00035206"/>
    </source>
</evidence>
<evidence type="ECO:0000313" key="8">
    <source>
        <dbReference type="EMBL" id="KJV65461.1"/>
    </source>
</evidence>
<comment type="caution">
    <text evidence="8">The sequence shown here is derived from an EMBL/GenBank/DDBJ whole genome shotgun (WGS) entry which is preliminary data.</text>
</comment>
<dbReference type="HAMAP" id="MF_01326_B">
    <property type="entry name" value="Ribosomal_uL24_B"/>
    <property type="match status" value="1"/>
</dbReference>
<dbReference type="GO" id="GO:0019843">
    <property type="term" value="F:rRNA binding"/>
    <property type="evidence" value="ECO:0007669"/>
    <property type="project" value="UniProtKB-UniRule"/>
</dbReference>
<dbReference type="GO" id="GO:1990904">
    <property type="term" value="C:ribonucleoprotein complex"/>
    <property type="evidence" value="ECO:0007669"/>
    <property type="project" value="UniProtKB-KW"/>
</dbReference>
<feature type="domain" description="KOW" evidence="7">
    <location>
        <begin position="4"/>
        <end position="31"/>
    </location>
</feature>
<protein>
    <recommendedName>
        <fullName evidence="4 5">Large ribosomal subunit protein uL24</fullName>
    </recommendedName>
</protein>
<accession>A0A0F3NCI1</accession>
<dbReference type="InterPro" id="IPR005824">
    <property type="entry name" value="KOW"/>
</dbReference>
<dbReference type="GO" id="GO:0006412">
    <property type="term" value="P:translation"/>
    <property type="evidence" value="ECO:0007669"/>
    <property type="project" value="UniProtKB-UniRule"/>
</dbReference>
<dbReference type="RefSeq" id="WP_045804764.1">
    <property type="nucleotide sequence ID" value="NZ_LANU01000002.1"/>
</dbReference>
<dbReference type="EMBL" id="LANU01000002">
    <property type="protein sequence ID" value="KJV65461.1"/>
    <property type="molecule type" value="Genomic_DNA"/>
</dbReference>
<comment type="similarity">
    <text evidence="1 5 6">Belongs to the universal ribosomal protein uL24 family.</text>
</comment>